<evidence type="ECO:0000256" key="11">
    <source>
        <dbReference type="PIRSR" id="PIRSR000094-2"/>
    </source>
</evidence>
<dbReference type="InterPro" id="IPR002347">
    <property type="entry name" value="SDR_fam"/>
</dbReference>
<keyword evidence="5 9" id="KW-0560">Oxidoreductase</keyword>
<organism evidence="13 14">
    <name type="scientific">Candidatus Gottesmanbacteria bacterium GW2011_GWC2_39_8</name>
    <dbReference type="NCBI Taxonomy" id="1618450"/>
    <lineage>
        <taxon>Bacteria</taxon>
        <taxon>Candidatus Gottesmaniibacteriota</taxon>
    </lineage>
</organism>
<dbReference type="Gene3D" id="3.40.50.720">
    <property type="entry name" value="NAD(P)-binding Rossmann-like Domain"/>
    <property type="match status" value="1"/>
</dbReference>
<dbReference type="Proteomes" id="UP000034539">
    <property type="component" value="Unassembled WGS sequence"/>
</dbReference>
<dbReference type="EC" id="1.3.1.9" evidence="9"/>
<reference evidence="13 14" key="1">
    <citation type="journal article" date="2015" name="Nature">
        <title>rRNA introns, odd ribosomes, and small enigmatic genomes across a large radiation of phyla.</title>
        <authorList>
            <person name="Brown C.T."/>
            <person name="Hug L.A."/>
            <person name="Thomas B.C."/>
            <person name="Sharon I."/>
            <person name="Castelle C.J."/>
            <person name="Singh A."/>
            <person name="Wilkins M.J."/>
            <person name="Williams K.H."/>
            <person name="Banfield J.F."/>
        </authorList>
    </citation>
    <scope>NUCLEOTIDE SEQUENCE [LARGE SCALE GENOMIC DNA]</scope>
</reference>
<name>A0A0G0PQ93_9BACT</name>
<evidence type="ECO:0000256" key="4">
    <source>
        <dbReference type="ARBA" id="ARBA00022832"/>
    </source>
</evidence>
<feature type="binding site" evidence="11">
    <location>
        <position position="95"/>
    </location>
    <ligand>
        <name>substrate</name>
    </ligand>
</feature>
<dbReference type="PANTHER" id="PTHR43159:SF2">
    <property type="entry name" value="ENOYL-[ACYL-CARRIER-PROTEIN] REDUCTASE [NADH], CHLOROPLASTIC"/>
    <property type="match status" value="1"/>
</dbReference>
<feature type="active site" description="Proton acceptor" evidence="10">
    <location>
        <position position="156"/>
    </location>
</feature>
<comment type="pathway">
    <text evidence="1">Lipid metabolism; fatty acid biosynthesis.</text>
</comment>
<evidence type="ECO:0000256" key="8">
    <source>
        <dbReference type="ARBA" id="ARBA00023160"/>
    </source>
</evidence>
<dbReference type="FunFam" id="3.40.50.720:FF:000054">
    <property type="entry name" value="Enoyl-[acyl-carrier-protein] reductase [NADH]"/>
    <property type="match status" value="1"/>
</dbReference>
<feature type="binding site" evidence="12">
    <location>
        <position position="13"/>
    </location>
    <ligand>
        <name>NAD(+)</name>
        <dbReference type="ChEBI" id="CHEBI:57540"/>
    </ligand>
</feature>
<evidence type="ECO:0000256" key="10">
    <source>
        <dbReference type="PIRSR" id="PIRSR000094-1"/>
    </source>
</evidence>
<sequence length="256" mass="27603">MGLLDNKKGIIFGVANERSIAWAIAQALHREGMELAFTYAAAVLEERVRPLAEGIGSRLIMPCDVSKDDEIAAVFNKVKDAWGGLDTLVHSLAFANKEELKGLYVDTSREGFRLAMDVSAYSLIALTRCAYPLMEGRGGSIITMTYYGSEKVIPNYNVMGVAKAALEASVKYLAADLGQKDIRVNAISAGPIKTLAAMGIAGFREILNIVEKKTPLRRNVTTEDVAKTALYLCSNLSSGVTGEIIYVDAGYNIVGL</sequence>
<dbReference type="SUPFAM" id="SSF51735">
    <property type="entry name" value="NAD(P)-binding Rossmann-fold domains"/>
    <property type="match status" value="1"/>
</dbReference>
<evidence type="ECO:0000256" key="5">
    <source>
        <dbReference type="ARBA" id="ARBA00023002"/>
    </source>
</evidence>
<evidence type="ECO:0000256" key="12">
    <source>
        <dbReference type="PIRSR" id="PIRSR000094-3"/>
    </source>
</evidence>
<protein>
    <recommendedName>
        <fullName evidence="9">Enoyl-[acyl-carrier-protein] reductase [NADH]</fullName>
        <ecNumber evidence="9">1.3.1.9</ecNumber>
    </recommendedName>
</protein>
<feature type="binding site" evidence="12">
    <location>
        <begin position="192"/>
        <end position="196"/>
    </location>
    <ligand>
        <name>NAD(+)</name>
        <dbReference type="ChEBI" id="CHEBI:57540"/>
    </ligand>
</feature>
<keyword evidence="7" id="KW-0443">Lipid metabolism</keyword>
<dbReference type="PIRSF" id="PIRSF000094">
    <property type="entry name" value="Enoyl-ACP_rdct"/>
    <property type="match status" value="1"/>
</dbReference>
<evidence type="ECO:0000313" key="13">
    <source>
        <dbReference type="EMBL" id="KKR30324.1"/>
    </source>
</evidence>
<comment type="similarity">
    <text evidence="2 9">Belongs to the short-chain dehydrogenases/reductases (SDR) family. FabI subfamily.</text>
</comment>
<dbReference type="PATRIC" id="fig|1618450.3.peg.1547"/>
<dbReference type="EMBL" id="LBXN01000102">
    <property type="protein sequence ID" value="KKR30324.1"/>
    <property type="molecule type" value="Genomic_DNA"/>
</dbReference>
<keyword evidence="6 9" id="KW-0520">NAD</keyword>
<evidence type="ECO:0000256" key="1">
    <source>
        <dbReference type="ARBA" id="ARBA00005194"/>
    </source>
</evidence>
<evidence type="ECO:0000256" key="7">
    <source>
        <dbReference type="ARBA" id="ARBA00023098"/>
    </source>
</evidence>
<comment type="catalytic activity">
    <reaction evidence="9">
        <text>a 2,3-saturated acyl-[ACP] + NAD(+) = a (2E)-enoyl-[ACP] + NADH + H(+)</text>
        <dbReference type="Rhea" id="RHEA:10240"/>
        <dbReference type="Rhea" id="RHEA-COMP:9925"/>
        <dbReference type="Rhea" id="RHEA-COMP:9926"/>
        <dbReference type="ChEBI" id="CHEBI:15378"/>
        <dbReference type="ChEBI" id="CHEBI:57540"/>
        <dbReference type="ChEBI" id="CHEBI:57945"/>
        <dbReference type="ChEBI" id="CHEBI:78784"/>
        <dbReference type="ChEBI" id="CHEBI:78785"/>
        <dbReference type="EC" id="1.3.1.9"/>
    </reaction>
</comment>
<evidence type="ECO:0000256" key="3">
    <source>
        <dbReference type="ARBA" id="ARBA00022516"/>
    </source>
</evidence>
<dbReference type="AlphaFoldDB" id="A0A0G0PQ93"/>
<dbReference type="InterPro" id="IPR014358">
    <property type="entry name" value="Enoyl-ACP_Rdtase_NADH"/>
</dbReference>
<keyword evidence="3 9" id="KW-0444">Lipid biosynthesis</keyword>
<dbReference type="GO" id="GO:0006633">
    <property type="term" value="P:fatty acid biosynthetic process"/>
    <property type="evidence" value="ECO:0007669"/>
    <property type="project" value="UniProtKB-KW"/>
</dbReference>
<feature type="active site" description="Proton acceptor" evidence="10">
    <location>
        <position position="146"/>
    </location>
</feature>
<dbReference type="CDD" id="cd05372">
    <property type="entry name" value="ENR_SDR"/>
    <property type="match status" value="1"/>
</dbReference>
<feature type="binding site" evidence="12">
    <location>
        <begin position="19"/>
        <end position="20"/>
    </location>
    <ligand>
        <name>NAD(+)</name>
        <dbReference type="ChEBI" id="CHEBI:57540"/>
    </ligand>
</feature>
<feature type="binding site" evidence="12">
    <location>
        <begin position="64"/>
        <end position="65"/>
    </location>
    <ligand>
        <name>NAD(+)</name>
        <dbReference type="ChEBI" id="CHEBI:57540"/>
    </ligand>
</feature>
<dbReference type="Pfam" id="PF13561">
    <property type="entry name" value="adh_short_C2"/>
    <property type="match status" value="1"/>
</dbReference>
<keyword evidence="8 9" id="KW-0275">Fatty acid biosynthesis</keyword>
<comment type="caution">
    <text evidence="13">The sequence shown here is derived from an EMBL/GenBank/DDBJ whole genome shotgun (WGS) entry which is preliminary data.</text>
</comment>
<dbReference type="PRINTS" id="PR00081">
    <property type="entry name" value="GDHRDH"/>
</dbReference>
<dbReference type="InterPro" id="IPR036291">
    <property type="entry name" value="NAD(P)-bd_dom_sf"/>
</dbReference>
<accession>A0A0G0PQ93</accession>
<dbReference type="GO" id="GO:0004318">
    <property type="term" value="F:enoyl-[acyl-carrier-protein] reductase (NADH) activity"/>
    <property type="evidence" value="ECO:0007669"/>
    <property type="project" value="UniProtKB-EC"/>
</dbReference>
<feature type="binding site" evidence="12">
    <location>
        <position position="163"/>
    </location>
    <ligand>
        <name>NAD(+)</name>
        <dbReference type="ChEBI" id="CHEBI:57540"/>
    </ligand>
</feature>
<dbReference type="Gene3D" id="1.10.8.400">
    <property type="entry name" value="Enoyl acyl carrier protein reductase"/>
    <property type="match status" value="1"/>
</dbReference>
<gene>
    <name evidence="13" type="ORF">UT63_C0102G0003</name>
</gene>
<dbReference type="FunFam" id="1.10.8.400:FF:000001">
    <property type="entry name" value="Enoyl-[acyl-carrier-protein] reductase [NADH]"/>
    <property type="match status" value="1"/>
</dbReference>
<dbReference type="PANTHER" id="PTHR43159">
    <property type="entry name" value="ENOYL-[ACYL-CARRIER-PROTEIN] REDUCTASE"/>
    <property type="match status" value="1"/>
</dbReference>
<evidence type="ECO:0000313" key="14">
    <source>
        <dbReference type="Proteomes" id="UP000034539"/>
    </source>
</evidence>
<keyword evidence="4" id="KW-0276">Fatty acid metabolism</keyword>
<feature type="binding site" evidence="12">
    <location>
        <position position="92"/>
    </location>
    <ligand>
        <name>NAD(+)</name>
        <dbReference type="ChEBI" id="CHEBI:57540"/>
    </ligand>
</feature>
<proteinExistence type="inferred from homology"/>
<evidence type="ECO:0000256" key="9">
    <source>
        <dbReference type="PIRNR" id="PIRNR000094"/>
    </source>
</evidence>
<evidence type="ECO:0000256" key="6">
    <source>
        <dbReference type="ARBA" id="ARBA00023027"/>
    </source>
</evidence>
<evidence type="ECO:0000256" key="2">
    <source>
        <dbReference type="ARBA" id="ARBA00009233"/>
    </source>
</evidence>